<sequence>MVPNCSLVHQRKNVPYSCHNFGTYTSTTCAFGSSCQEFSTIWAYECTTLQPKSQLIVVK</sequence>
<dbReference type="AlphaFoldDB" id="A0A0P1B569"/>
<name>A0A0P1B569_PLAHL</name>
<keyword evidence="2" id="KW-1185">Reference proteome</keyword>
<dbReference type="EMBL" id="CCYD01003042">
    <property type="protein sequence ID" value="CEG49301.1"/>
    <property type="molecule type" value="Genomic_DNA"/>
</dbReference>
<dbReference type="RefSeq" id="XP_036263489.1">
    <property type="nucleotide sequence ID" value="XM_036407248.1"/>
</dbReference>
<dbReference type="GeneID" id="59052967"/>
<proteinExistence type="predicted"/>
<dbReference type="Proteomes" id="UP000054928">
    <property type="component" value="Unassembled WGS sequence"/>
</dbReference>
<protein>
    <submittedName>
        <fullName evidence="1">Uncharacterized protein</fullName>
    </submittedName>
</protein>
<evidence type="ECO:0000313" key="2">
    <source>
        <dbReference type="Proteomes" id="UP000054928"/>
    </source>
</evidence>
<reference evidence="2" key="1">
    <citation type="submission" date="2014-09" db="EMBL/GenBank/DDBJ databases">
        <authorList>
            <person name="Sharma Rahul"/>
            <person name="Thines Marco"/>
        </authorList>
    </citation>
    <scope>NUCLEOTIDE SEQUENCE [LARGE SCALE GENOMIC DNA]</scope>
</reference>
<evidence type="ECO:0000313" key="1">
    <source>
        <dbReference type="EMBL" id="CEG49301.1"/>
    </source>
</evidence>
<organism evidence="1 2">
    <name type="scientific">Plasmopara halstedii</name>
    <name type="common">Downy mildew of sunflower</name>
    <dbReference type="NCBI Taxonomy" id="4781"/>
    <lineage>
        <taxon>Eukaryota</taxon>
        <taxon>Sar</taxon>
        <taxon>Stramenopiles</taxon>
        <taxon>Oomycota</taxon>
        <taxon>Peronosporomycetes</taxon>
        <taxon>Peronosporales</taxon>
        <taxon>Peronosporaceae</taxon>
        <taxon>Plasmopara</taxon>
    </lineage>
</organism>
<accession>A0A0P1B569</accession>